<feature type="compositionally biased region" description="Low complexity" evidence="7">
    <location>
        <begin position="648"/>
        <end position="666"/>
    </location>
</feature>
<dbReference type="GO" id="GO:1902903">
    <property type="term" value="P:regulation of supramolecular fiber organization"/>
    <property type="evidence" value="ECO:0007669"/>
    <property type="project" value="UniProtKB-ARBA"/>
</dbReference>
<dbReference type="PANTHER" id="PTHR21567:SF9">
    <property type="entry name" value="CLIP-ASSOCIATING PROTEIN"/>
    <property type="match status" value="1"/>
</dbReference>
<dbReference type="InterPro" id="IPR016024">
    <property type="entry name" value="ARM-type_fold"/>
</dbReference>
<feature type="repeat" description="HEAT" evidence="5">
    <location>
        <begin position="167"/>
        <end position="205"/>
    </location>
</feature>
<dbReference type="InterPro" id="IPR024395">
    <property type="entry name" value="CLASP_N_dom"/>
</dbReference>
<dbReference type="InterPro" id="IPR000225">
    <property type="entry name" value="Armadillo"/>
</dbReference>
<dbReference type="PROSITE" id="PS50176">
    <property type="entry name" value="ARM_REPEAT"/>
    <property type="match status" value="1"/>
</dbReference>
<organism evidence="9 10">
    <name type="scientific">Temnothorax curvispinosus</name>
    <dbReference type="NCBI Taxonomy" id="300111"/>
    <lineage>
        <taxon>Eukaryota</taxon>
        <taxon>Metazoa</taxon>
        <taxon>Ecdysozoa</taxon>
        <taxon>Arthropoda</taxon>
        <taxon>Hexapoda</taxon>
        <taxon>Insecta</taxon>
        <taxon>Pterygota</taxon>
        <taxon>Neoptera</taxon>
        <taxon>Endopterygota</taxon>
        <taxon>Hymenoptera</taxon>
        <taxon>Apocrita</taxon>
        <taxon>Aculeata</taxon>
        <taxon>Formicoidea</taxon>
        <taxon>Formicidae</taxon>
        <taxon>Myrmicinae</taxon>
        <taxon>Temnothorax</taxon>
    </lineage>
</organism>
<dbReference type="InterPro" id="IPR011989">
    <property type="entry name" value="ARM-like"/>
</dbReference>
<dbReference type="SMART" id="SM01349">
    <property type="entry name" value="TOG"/>
    <property type="match status" value="4"/>
</dbReference>
<evidence type="ECO:0000256" key="2">
    <source>
        <dbReference type="ARBA" id="ARBA00022490"/>
    </source>
</evidence>
<feature type="domain" description="TOG" evidence="8">
    <location>
        <begin position="327"/>
        <end position="563"/>
    </location>
</feature>
<proteinExistence type="predicted"/>
<dbReference type="RefSeq" id="XP_024877949.1">
    <property type="nucleotide sequence ID" value="XM_025022181.1"/>
</dbReference>
<dbReference type="GO" id="GO:0005815">
    <property type="term" value="C:microtubule organizing center"/>
    <property type="evidence" value="ECO:0007669"/>
    <property type="project" value="TreeGrafter"/>
</dbReference>
<dbReference type="GeneID" id="112458506"/>
<feature type="region of interest" description="Disordered" evidence="7">
    <location>
        <begin position="761"/>
        <end position="781"/>
    </location>
</feature>
<feature type="domain" description="TOG" evidence="8">
    <location>
        <begin position="1"/>
        <end position="232"/>
    </location>
</feature>
<dbReference type="GO" id="GO:0090307">
    <property type="term" value="P:mitotic spindle assembly"/>
    <property type="evidence" value="ECO:0007669"/>
    <property type="project" value="TreeGrafter"/>
</dbReference>
<feature type="region of interest" description="Disordered" evidence="7">
    <location>
        <begin position="568"/>
        <end position="597"/>
    </location>
</feature>
<dbReference type="GO" id="GO:0045180">
    <property type="term" value="C:basal cortex"/>
    <property type="evidence" value="ECO:0007669"/>
    <property type="project" value="TreeGrafter"/>
</dbReference>
<gene>
    <name evidence="10" type="primary">LOC112458506</name>
</gene>
<feature type="region of interest" description="Disordered" evidence="7">
    <location>
        <begin position="1040"/>
        <end position="1094"/>
    </location>
</feature>
<dbReference type="SUPFAM" id="SSF48371">
    <property type="entry name" value="ARM repeat"/>
    <property type="match status" value="1"/>
</dbReference>
<feature type="repeat" description="HEAT" evidence="5">
    <location>
        <begin position="935"/>
        <end position="977"/>
    </location>
</feature>
<evidence type="ECO:0000256" key="5">
    <source>
        <dbReference type="PROSITE-ProRule" id="PRU00103"/>
    </source>
</evidence>
<keyword evidence="4" id="KW-0206">Cytoskeleton</keyword>
<dbReference type="GO" id="GO:0072686">
    <property type="term" value="C:mitotic spindle"/>
    <property type="evidence" value="ECO:0007669"/>
    <property type="project" value="TreeGrafter"/>
</dbReference>
<evidence type="ECO:0000256" key="4">
    <source>
        <dbReference type="ARBA" id="ARBA00023212"/>
    </source>
</evidence>
<evidence type="ECO:0000313" key="10">
    <source>
        <dbReference type="RefSeq" id="XP_024877949.1"/>
    </source>
</evidence>
<keyword evidence="9" id="KW-1185">Reference proteome</keyword>
<reference evidence="10" key="1">
    <citation type="submission" date="2025-08" db="UniProtKB">
        <authorList>
            <consortium name="RefSeq"/>
        </authorList>
    </citation>
    <scope>IDENTIFICATION</scope>
    <source>
        <tissue evidence="10">Whole body</tissue>
    </source>
</reference>
<feature type="region of interest" description="Disordered" evidence="7">
    <location>
        <begin position="1135"/>
        <end position="1162"/>
    </location>
</feature>
<feature type="region of interest" description="Disordered" evidence="7">
    <location>
        <begin position="260"/>
        <end position="287"/>
    </location>
</feature>
<dbReference type="GO" id="GO:0005881">
    <property type="term" value="C:cytoplasmic microtubule"/>
    <property type="evidence" value="ECO:0007669"/>
    <property type="project" value="TreeGrafter"/>
</dbReference>
<feature type="repeat" description="HEAT" evidence="5">
    <location>
        <begin position="1376"/>
        <end position="1414"/>
    </location>
</feature>
<feature type="compositionally biased region" description="Basic and acidic residues" evidence="7">
    <location>
        <begin position="1067"/>
        <end position="1079"/>
    </location>
</feature>
<feature type="compositionally biased region" description="Polar residues" evidence="7">
    <location>
        <begin position="691"/>
        <end position="701"/>
    </location>
</feature>
<dbReference type="Gene3D" id="1.25.10.10">
    <property type="entry name" value="Leucine-rich Repeat Variant"/>
    <property type="match status" value="4"/>
</dbReference>
<feature type="domain" description="TOG" evidence="8">
    <location>
        <begin position="811"/>
        <end position="1048"/>
    </location>
</feature>
<keyword evidence="3" id="KW-0677">Repeat</keyword>
<evidence type="ECO:0000256" key="6">
    <source>
        <dbReference type="PROSITE-ProRule" id="PRU00259"/>
    </source>
</evidence>
<evidence type="ECO:0000313" key="9">
    <source>
        <dbReference type="Proteomes" id="UP000504618"/>
    </source>
</evidence>
<dbReference type="GO" id="GO:0040001">
    <property type="term" value="P:establishment of mitotic spindle localization"/>
    <property type="evidence" value="ECO:0007669"/>
    <property type="project" value="TreeGrafter"/>
</dbReference>
<dbReference type="GO" id="GO:0000776">
    <property type="term" value="C:kinetochore"/>
    <property type="evidence" value="ECO:0007669"/>
    <property type="project" value="TreeGrafter"/>
</dbReference>
<evidence type="ECO:0000256" key="1">
    <source>
        <dbReference type="ARBA" id="ARBA00004245"/>
    </source>
</evidence>
<name>A0A6J1Q6W2_9HYME</name>
<dbReference type="InterPro" id="IPR034085">
    <property type="entry name" value="TOG"/>
</dbReference>
<dbReference type="CTD" id="43901"/>
<feature type="domain" description="TOG" evidence="8">
    <location>
        <begin position="1189"/>
        <end position="1439"/>
    </location>
</feature>
<dbReference type="Pfam" id="PF12348">
    <property type="entry name" value="CLASP_N"/>
    <property type="match status" value="2"/>
</dbReference>
<dbReference type="GO" id="GO:0005876">
    <property type="term" value="C:spindle microtubule"/>
    <property type="evidence" value="ECO:0007669"/>
    <property type="project" value="TreeGrafter"/>
</dbReference>
<comment type="subcellular location">
    <subcellularLocation>
        <location evidence="1">Cytoplasm</location>
        <location evidence="1">Cytoskeleton</location>
    </subcellularLocation>
</comment>
<protein>
    <submittedName>
        <fullName evidence="10">CLIP-associating protein 1 isoform X5</fullName>
    </submittedName>
</protein>
<dbReference type="PROSITE" id="PS50077">
    <property type="entry name" value="HEAT_REPEAT"/>
    <property type="match status" value="3"/>
</dbReference>
<evidence type="ECO:0000256" key="7">
    <source>
        <dbReference type="SAM" id="MobiDB-lite"/>
    </source>
</evidence>
<evidence type="ECO:0000256" key="3">
    <source>
        <dbReference type="ARBA" id="ARBA00022737"/>
    </source>
</evidence>
<feature type="region of interest" description="Disordered" evidence="7">
    <location>
        <begin position="619"/>
        <end position="706"/>
    </location>
</feature>
<dbReference type="InterPro" id="IPR021133">
    <property type="entry name" value="HEAT_type_2"/>
</dbReference>
<sequence>MAVNPRDMDGFMPLLSTTDIKKKLNVGSALLNYLGDSSKSIECQDIGMFIDNVIPWLGNGNPKVVQNGLEILTYLADRMGHDFKPYISTIIQPTIDRLGDSKDATREKAQLVLLKIMEKGCMSPQNLLDRLRPAFNHKNAKLREEVLILLTTTLNEHGADEMALSGVIPSIVKLLSDPSEKVRETALNTLADIYRHVGDRLRVDLQRKHNVPQAKMLLLIDKFDQLKAAGDLLPLAMSSDVGKDSDETDRAIKSAPVKRLNLPPKRGQFGPAKTPSSALAPPGISSNTVPRATTIKRALSVRSTTAQAGAVDEECFITSFEDVPTVNLFSAKDLEEQMKVIRDTVGDDKKDWKQRMDSMRKLRAIILAGGTNYENFHECLKNAQRPFEQACTDLRSQVVREACITLAFLSQSLKNKFANFGEAVLLTLMNLIQNSAKVVASAGAVAVRFILQNTYCSRYVPIIISCVNSKSKDIRRASWEYLALILQTWPTQILQKHITILPDAIKKGIADSDAEARVFARNSYWALRNHFPEQAEILLNTLDASYKRSLMSLSNSGSSNSLNVVANARSSSVSPRTARPVMSAADRGTPGVRSTSAIDLQAAQRAKARLMYANMSRQKAAAALPRPSKSPDPNAVASPERIARTRTRVSGVSQSQPSSRSGSPSSRLSYATYNREGESLIGRPRRLSGHAISSTSNSREPSPQRFGIDRSFASKLRGRNLHMSPTDSTRPPVMAQKMLQKSREAESALADALTFDSIDNYTRIPGNKGDHSDDSENSSICSERSMDGFRRASDSFSWSGSQPRLYRDLWDQSIPKDIKEIIENCAHKHWGDRKEGLVGLQHYLSSGNTLTPTDLRRVTDIFTKMFMDSHTKVFSLFLDTLNELIITHNEGLGDWLYVLCARLLNKLGTDLLGSIQTKIHKTLDVVRDCFPGQQLLPAVMRYLTDPTQTPNSRVKVAALTFITQIAETAEPSALGSSAATALARLLDWSNDGKSHDVRRHAQNAVISLYNLNPPQVTMILSELPKYYQETAWPLVQNHLRKSSASSNPASPGTPPPRAQNSPARTKAKNDVKADAKTEIDGGDENLEEVYNSPSRSLRRTTAEIQNYGFERLERATTSKDSGISNMADVEERMEGLTLSNSGRSSSVSSPTQRGRSVSNITVNGSDTIAGDLILPQENNGYKTHGSSPDSTNRPDIVPEIVDNMVKTLQSKEAQTAEKVSSLQEFQLYVREGDSSYIKRNFKKVLKVLLDSLSNDGKVVQVEVLQTLIDMLKCSDLIESFSSYNELLVLKVIYAYKSDDQKVDSSSGSGGRSPVHWNAEKCAATMAMVLKPEQIIHLVSTIIATESYPLNMGAIKMLHKVVEHWGREAIEPHLAKVMPGLIKAYDDAESAVRKSAVFCMVAIHVAVGEEVLKPHLSCLYSSKLKLLNIYIQRAQQQANSQPASPRSNSKN</sequence>
<dbReference type="GO" id="GO:0031110">
    <property type="term" value="P:regulation of microtubule polymerization or depolymerization"/>
    <property type="evidence" value="ECO:0007669"/>
    <property type="project" value="UniProtKB-ARBA"/>
</dbReference>
<keyword evidence="2" id="KW-0963">Cytoplasm</keyword>
<dbReference type="Proteomes" id="UP000504618">
    <property type="component" value="Unplaced"/>
</dbReference>
<feature type="repeat" description="ARM" evidence="6">
    <location>
        <begin position="166"/>
        <end position="193"/>
    </location>
</feature>
<feature type="compositionally biased region" description="Low complexity" evidence="7">
    <location>
        <begin position="1139"/>
        <end position="1156"/>
    </location>
</feature>
<dbReference type="PANTHER" id="PTHR21567">
    <property type="entry name" value="CLASP"/>
    <property type="match status" value="1"/>
</dbReference>
<dbReference type="GO" id="GO:0008017">
    <property type="term" value="F:microtubule binding"/>
    <property type="evidence" value="ECO:0007669"/>
    <property type="project" value="TreeGrafter"/>
</dbReference>
<evidence type="ECO:0000259" key="8">
    <source>
        <dbReference type="SMART" id="SM01349"/>
    </source>
</evidence>
<accession>A0A6J1Q6W2</accession>